<keyword evidence="3" id="KW-0813">Transport</keyword>
<dbReference type="GO" id="GO:0140359">
    <property type="term" value="F:ABC-type transporter activity"/>
    <property type="evidence" value="ECO:0007669"/>
    <property type="project" value="InterPro"/>
</dbReference>
<dbReference type="InterPro" id="IPR010929">
    <property type="entry name" value="PDR_CDR_ABC"/>
</dbReference>
<accession>A0A9P4K6J6</accession>
<keyword evidence="12" id="KW-1185">Reference proteome</keyword>
<evidence type="ECO:0000256" key="2">
    <source>
        <dbReference type="ARBA" id="ARBA00006012"/>
    </source>
</evidence>
<evidence type="ECO:0000256" key="7">
    <source>
        <dbReference type="ARBA" id="ARBA00022989"/>
    </source>
</evidence>
<evidence type="ECO:0000313" key="11">
    <source>
        <dbReference type="EMBL" id="KAF2261903.1"/>
    </source>
</evidence>
<keyword evidence="6" id="KW-0067">ATP-binding</keyword>
<evidence type="ECO:0000256" key="8">
    <source>
        <dbReference type="ARBA" id="ARBA00023136"/>
    </source>
</evidence>
<dbReference type="Pfam" id="PF01061">
    <property type="entry name" value="ABC2_membrane"/>
    <property type="match status" value="2"/>
</dbReference>
<dbReference type="FunFam" id="3.40.50.300:FF:000054">
    <property type="entry name" value="ABC multidrug transporter atrF"/>
    <property type="match status" value="1"/>
</dbReference>
<evidence type="ECO:0000256" key="3">
    <source>
        <dbReference type="ARBA" id="ARBA00022448"/>
    </source>
</evidence>
<feature type="domain" description="ABC transporter" evidence="10">
    <location>
        <begin position="742"/>
        <end position="986"/>
    </location>
</feature>
<comment type="caution">
    <text evidence="11">The sequence shown here is derived from an EMBL/GenBank/DDBJ whole genome shotgun (WGS) entry which is preliminary data.</text>
</comment>
<feature type="transmembrane region" description="Helical" evidence="9">
    <location>
        <begin position="1170"/>
        <end position="1190"/>
    </location>
</feature>
<evidence type="ECO:0000256" key="4">
    <source>
        <dbReference type="ARBA" id="ARBA00022692"/>
    </source>
</evidence>
<dbReference type="Pfam" id="PF00005">
    <property type="entry name" value="ABC_tran"/>
    <property type="match status" value="2"/>
</dbReference>
<gene>
    <name evidence="11" type="ORF">CC78DRAFT_554853</name>
</gene>
<dbReference type="SUPFAM" id="SSF52540">
    <property type="entry name" value="P-loop containing nucleoside triphosphate hydrolases"/>
    <property type="match status" value="2"/>
</dbReference>
<feature type="transmembrane region" description="Helical" evidence="9">
    <location>
        <begin position="1235"/>
        <end position="1253"/>
    </location>
</feature>
<dbReference type="Pfam" id="PF06422">
    <property type="entry name" value="PDR_CDR"/>
    <property type="match status" value="1"/>
</dbReference>
<dbReference type="GO" id="GO:0016887">
    <property type="term" value="F:ATP hydrolysis activity"/>
    <property type="evidence" value="ECO:0007669"/>
    <property type="project" value="InterPro"/>
</dbReference>
<name>A0A9P4K6J6_9PLEO</name>
<keyword evidence="4 9" id="KW-0812">Transmembrane</keyword>
<evidence type="ECO:0000256" key="6">
    <source>
        <dbReference type="ARBA" id="ARBA00022840"/>
    </source>
</evidence>
<dbReference type="OrthoDB" id="245989at2759"/>
<feature type="transmembrane region" description="Helical" evidence="9">
    <location>
        <begin position="1048"/>
        <end position="1066"/>
    </location>
</feature>
<feature type="domain" description="ABC transporter" evidence="10">
    <location>
        <begin position="63"/>
        <end position="303"/>
    </location>
</feature>
<feature type="transmembrane region" description="Helical" evidence="9">
    <location>
        <begin position="437"/>
        <end position="459"/>
    </location>
</feature>
<dbReference type="GO" id="GO:0016020">
    <property type="term" value="C:membrane"/>
    <property type="evidence" value="ECO:0007669"/>
    <property type="project" value="UniProtKB-SubCell"/>
</dbReference>
<organism evidence="11 12">
    <name type="scientific">Lojkania enalia</name>
    <dbReference type="NCBI Taxonomy" id="147567"/>
    <lineage>
        <taxon>Eukaryota</taxon>
        <taxon>Fungi</taxon>
        <taxon>Dikarya</taxon>
        <taxon>Ascomycota</taxon>
        <taxon>Pezizomycotina</taxon>
        <taxon>Dothideomycetes</taxon>
        <taxon>Pleosporomycetidae</taxon>
        <taxon>Pleosporales</taxon>
        <taxon>Pleosporales incertae sedis</taxon>
        <taxon>Lojkania</taxon>
    </lineage>
</organism>
<keyword evidence="8 9" id="KW-0472">Membrane</keyword>
<dbReference type="InterPro" id="IPR003593">
    <property type="entry name" value="AAA+_ATPase"/>
</dbReference>
<dbReference type="EMBL" id="ML986648">
    <property type="protein sequence ID" value="KAF2261903.1"/>
    <property type="molecule type" value="Genomic_DNA"/>
</dbReference>
<protein>
    <submittedName>
        <fullName evidence="11">ABC multidrug transporter</fullName>
    </submittedName>
</protein>
<feature type="transmembrane region" description="Helical" evidence="9">
    <location>
        <begin position="1202"/>
        <end position="1223"/>
    </location>
</feature>
<comment type="similarity">
    <text evidence="2">Belongs to the ABC transporter superfamily. ABCG family. PDR (TC 3.A.1.205) subfamily.</text>
</comment>
<keyword evidence="5" id="KW-0547">Nucleotide-binding</keyword>
<evidence type="ECO:0000256" key="1">
    <source>
        <dbReference type="ARBA" id="ARBA00004141"/>
    </source>
</evidence>
<feature type="transmembrane region" description="Helical" evidence="9">
    <location>
        <begin position="1312"/>
        <end position="1331"/>
    </location>
</feature>
<dbReference type="InterPro" id="IPR034003">
    <property type="entry name" value="ABCG_PDR_2"/>
</dbReference>
<feature type="transmembrane region" description="Helical" evidence="9">
    <location>
        <begin position="1078"/>
        <end position="1100"/>
    </location>
</feature>
<dbReference type="CDD" id="cd03232">
    <property type="entry name" value="ABCG_PDR_domain2"/>
    <property type="match status" value="1"/>
</dbReference>
<dbReference type="InterPro" id="IPR013525">
    <property type="entry name" value="ABC2_TM"/>
</dbReference>
<dbReference type="InterPro" id="IPR027417">
    <property type="entry name" value="P-loop_NTPase"/>
</dbReference>
<feature type="transmembrane region" description="Helical" evidence="9">
    <location>
        <begin position="405"/>
        <end position="425"/>
    </location>
</feature>
<dbReference type="InterPro" id="IPR003439">
    <property type="entry name" value="ABC_transporter-like_ATP-bd"/>
</dbReference>
<evidence type="ECO:0000313" key="12">
    <source>
        <dbReference type="Proteomes" id="UP000800093"/>
    </source>
</evidence>
<dbReference type="Pfam" id="PF19055">
    <property type="entry name" value="ABC2_membrane_7"/>
    <property type="match status" value="1"/>
</dbReference>
<reference evidence="12" key="1">
    <citation type="journal article" date="2020" name="Stud. Mycol.">
        <title>101 Dothideomycetes genomes: A test case for predicting lifestyles and emergence of pathogens.</title>
        <authorList>
            <person name="Haridas S."/>
            <person name="Albert R."/>
            <person name="Binder M."/>
            <person name="Bloem J."/>
            <person name="LaButti K."/>
            <person name="Salamov A."/>
            <person name="Andreopoulos B."/>
            <person name="Baker S."/>
            <person name="Barry K."/>
            <person name="Bills G."/>
            <person name="Bluhm B."/>
            <person name="Cannon C."/>
            <person name="Castanera R."/>
            <person name="Culley D."/>
            <person name="Daum C."/>
            <person name="Ezra D."/>
            <person name="Gonzalez J."/>
            <person name="Henrissat B."/>
            <person name="Kuo A."/>
            <person name="Liang C."/>
            <person name="Lipzen A."/>
            <person name="Lutzoni F."/>
            <person name="Magnuson J."/>
            <person name="Mondo S."/>
            <person name="Nolan M."/>
            <person name="Ohm R."/>
            <person name="Pangilinan J."/>
            <person name="Park H.-J."/>
            <person name="Ramirez L."/>
            <person name="Alfaro M."/>
            <person name="Sun H."/>
            <person name="Tritt A."/>
            <person name="Yoshinaga Y."/>
            <person name="Zwiers L.-H."/>
            <person name="Turgeon B."/>
            <person name="Goodwin S."/>
            <person name="Spatafora J."/>
            <person name="Crous P."/>
            <person name="Grigoriev I."/>
        </authorList>
    </citation>
    <scope>NUCLEOTIDE SEQUENCE [LARGE SCALE GENOMIC DNA]</scope>
    <source>
        <strain evidence="12">CBS 304.66</strain>
    </source>
</reference>
<comment type="subcellular location">
    <subcellularLocation>
        <location evidence="1">Membrane</location>
        <topology evidence="1">Multi-pass membrane protein</topology>
    </subcellularLocation>
</comment>
<feature type="transmembrane region" description="Helical" evidence="9">
    <location>
        <begin position="514"/>
        <end position="535"/>
    </location>
</feature>
<feature type="transmembrane region" description="Helical" evidence="9">
    <location>
        <begin position="650"/>
        <end position="671"/>
    </location>
</feature>
<dbReference type="PROSITE" id="PS50893">
    <property type="entry name" value="ABC_TRANSPORTER_2"/>
    <property type="match status" value="2"/>
</dbReference>
<feature type="transmembrane region" description="Helical" evidence="9">
    <location>
        <begin position="479"/>
        <end position="502"/>
    </location>
</feature>
<dbReference type="SMART" id="SM00382">
    <property type="entry name" value="AAA"/>
    <property type="match status" value="2"/>
</dbReference>
<dbReference type="PANTHER" id="PTHR19241">
    <property type="entry name" value="ATP-BINDING CASSETTE TRANSPORTER"/>
    <property type="match status" value="1"/>
</dbReference>
<evidence type="ECO:0000256" key="9">
    <source>
        <dbReference type="SAM" id="Phobius"/>
    </source>
</evidence>
<dbReference type="GO" id="GO:0005524">
    <property type="term" value="F:ATP binding"/>
    <property type="evidence" value="ECO:0007669"/>
    <property type="project" value="UniProtKB-KW"/>
</dbReference>
<feature type="transmembrane region" description="Helical" evidence="9">
    <location>
        <begin position="547"/>
        <end position="568"/>
    </location>
</feature>
<dbReference type="Proteomes" id="UP000800093">
    <property type="component" value="Unassembled WGS sequence"/>
</dbReference>
<evidence type="ECO:0000256" key="5">
    <source>
        <dbReference type="ARBA" id="ARBA00022741"/>
    </source>
</evidence>
<evidence type="ECO:0000259" key="10">
    <source>
        <dbReference type="PROSITE" id="PS50893"/>
    </source>
</evidence>
<dbReference type="InterPro" id="IPR043926">
    <property type="entry name" value="ABCG_dom"/>
</dbReference>
<feature type="transmembrane region" description="Helical" evidence="9">
    <location>
        <begin position="1120"/>
        <end position="1150"/>
    </location>
</feature>
<dbReference type="Gene3D" id="3.40.50.300">
    <property type="entry name" value="P-loop containing nucleotide triphosphate hydrolases"/>
    <property type="match status" value="2"/>
</dbReference>
<proteinExistence type="inferred from homology"/>
<keyword evidence="7 9" id="KW-1133">Transmembrane helix</keyword>
<sequence>MSTSHMLTETDEKKTLIQQWVYRKRQRLQLNFGLTFSNLEVYGTVSSNSYQHTVGNYALHFVRCLGNVLRRRQHDKVQILRSMDGLVRSGEMLLVLGRPRSGCSTFLKTVAGETNDRLVGSASVINYEGIPYSEMHRQCKNEAMYVAELDVHFPELTLGQTLGFAARASPFGHGSSATEDGKLVASMFNLEKALRTPVGNDMIKGLSGGEKKRTSIAEAFMGRSQLQCWDNSTRGLDNLMALGLITMLRGLVNEFRSTVLFNKIMLLYEGQQIFFGSTSLAAQYFTALGFERSPQMTTPDFLTSITNPTEHIVKEGYETRVPRSPEEFAKRWQQSLEKANLAQDIASFNKRSPSKEENGRRFWEAKIEATGHQRSSGFALPIASQISICLRRAIHRLQNNPGPTVSAIFGNAIIGIIVGSMYFDLDSSSASMDSRAVLLFFAVMVNGCLCGFEILTIWAQRPIVEKHNRYSFYRPFTDASASMIADLLNKFLSSLFFNLSVYFMTNLRKTTSAFFVYFLFCFAALLSMSMMFRMIGSISKRIEQSIAPGSIMVNNFVIYSGFVVPIPYMKPWFGWIRWINPIFYAYESIMINEFRDRVFPCATFIPSGPAYTSNKASSKICAVIGAKSGEDFIGGENYIQSKYKYQPEHLWRNLGLIIVLMFGYCVIYLLAVEFVSTDRTEGEILRFRRKYSNPNQKRSSHDEEAAAVPQPSIIEQRLTENLAVREGYDGMSQKIQEKIWCFSWSNVSYDVSVSRKEKSRILDGVDGWVKPGTLTAVMGATGAGKTTLLDVLADRVSAGVVSGEIYVNGVHCNRDFQRQTGYVQQADIHLPTTTVREALMFSAFLRQPKSRTTYEKQEYVEYVLDILEMGPYADAIVGVPGEGLNVEQRRRLSIGAEIAARPERLLFLDEPTSGLDSQTAWSICILLRKLAGYGQAILCTIHQPSAQLFQMFDQLLLLEPPGRTLYFGGISPSARTLTTYFEQNGARHCNYMENPAEWMLDVTGGKNKTQWAKIWQNNNEMEHATSYFMQFVIATRRIFEEYWRTPSYVYSKLALWIGAVTFFNGFSFSMSSNDIQGVTNILFSVFIFTVVFAIAVPQTITRFVTARAFFEAREMRLRSYSWVVFVASQIVVELVWQTIASMLAFVAWYYPTGLWRNGNAAISMNERAGLIFLLVWMFCLFSSTLAQALSSASEHAETATNLVQLLFYLCIMFCGVLVTPAYFPGFWKFMYRTSPLTFLIQAMVSATTGVLLVDPPLGTTCASYFASYIQSAGGTIFNPHSSHACQYCPVNNTDTVLSGLGVHPDQRWRNFGIFWVYIVINIGATLLFYRLTRLPWTTRQHSK</sequence>